<evidence type="ECO:0000313" key="8">
    <source>
        <dbReference type="Proteomes" id="UP000290759"/>
    </source>
</evidence>
<dbReference type="GO" id="GO:0050660">
    <property type="term" value="F:flavin adenine dinucleotide binding"/>
    <property type="evidence" value="ECO:0007669"/>
    <property type="project" value="InterPro"/>
</dbReference>
<feature type="domain" description="Acyl-CoA dehydrogenase/oxidase C-terminal" evidence="5">
    <location>
        <begin position="260"/>
        <end position="381"/>
    </location>
</feature>
<feature type="domain" description="Acyl-CoA dehydrogenase/oxidase N-terminal" evidence="6">
    <location>
        <begin position="35"/>
        <end position="117"/>
    </location>
</feature>
<dbReference type="AlphaFoldDB" id="A0A4Q2U961"/>
<dbReference type="Gene3D" id="1.20.140.10">
    <property type="entry name" value="Butyryl-CoA Dehydrogenase, subunit A, domain 3"/>
    <property type="match status" value="1"/>
</dbReference>
<dbReference type="Pfam" id="PF02771">
    <property type="entry name" value="Acyl-CoA_dh_N"/>
    <property type="match status" value="1"/>
</dbReference>
<evidence type="ECO:0000259" key="6">
    <source>
        <dbReference type="Pfam" id="PF02771"/>
    </source>
</evidence>
<dbReference type="OrthoDB" id="2986495at2"/>
<dbReference type="PANTHER" id="PTHR43884:SF12">
    <property type="entry name" value="ISOVALERYL-COA DEHYDROGENASE, MITOCHONDRIAL-RELATED"/>
    <property type="match status" value="1"/>
</dbReference>
<dbReference type="InterPro" id="IPR013786">
    <property type="entry name" value="AcylCoA_DH/ox_N"/>
</dbReference>
<dbReference type="InterPro" id="IPR009075">
    <property type="entry name" value="AcylCo_DH/oxidase_C"/>
</dbReference>
<dbReference type="PANTHER" id="PTHR43884">
    <property type="entry name" value="ACYL-COA DEHYDROGENASE"/>
    <property type="match status" value="1"/>
</dbReference>
<dbReference type="GO" id="GO:0003995">
    <property type="term" value="F:acyl-CoA dehydrogenase activity"/>
    <property type="evidence" value="ECO:0007669"/>
    <property type="project" value="TreeGrafter"/>
</dbReference>
<evidence type="ECO:0000256" key="2">
    <source>
        <dbReference type="ARBA" id="ARBA00009347"/>
    </source>
</evidence>
<comment type="cofactor">
    <cofactor evidence="1">
        <name>FAD</name>
        <dbReference type="ChEBI" id="CHEBI:57692"/>
    </cofactor>
</comment>
<gene>
    <name evidence="7" type="ORF">D3273_12195</name>
</gene>
<evidence type="ECO:0000313" key="7">
    <source>
        <dbReference type="EMBL" id="RYC31637.1"/>
    </source>
</evidence>
<keyword evidence="8" id="KW-1185">Reference proteome</keyword>
<evidence type="ECO:0000259" key="5">
    <source>
        <dbReference type="Pfam" id="PF00441"/>
    </source>
</evidence>
<sequence>MLDERVEDARGIELSACGLHGAGTRPVVQRAEAAAAVAGEHAVAVDREGRFPAEALAALKAQRLLGMAVPRAFGGDGASLGEVADVCFRLGRRCSSTALIFAMHQIKLACVVRHAGGAPFHEGVLRSVAAHQWLLASSTTEGLSGGNVRSSAAAIEAAEDGTVSLDRDSTVISYGAQADAIVTTARRSAEAAGSDQVLVVLLREHYRLDPGQAWDTLGMRGTCSRGFKLHARAAAGQVLPVGYDVIHARTITPVAHVLWGAVWSGIAAAAVERAQAFLRAAARRAKGQMPPGAAHYTRAQSSLRGLRLMVRDGVERCEAAFADEAHFNGFEFAVAMNLLKVEASDTAVAAVTSALRACGLSGYRNDGDSSIGRQLRDVLSAPLMINNDRILSSLASPALMAPVPAGLAD</sequence>
<comment type="caution">
    <text evidence="7">The sequence shown here is derived from an EMBL/GenBank/DDBJ whole genome shotgun (WGS) entry which is preliminary data.</text>
</comment>
<dbReference type="EMBL" id="QYBB01000012">
    <property type="protein sequence ID" value="RYC31637.1"/>
    <property type="molecule type" value="Genomic_DNA"/>
</dbReference>
<organism evidence="7 8">
    <name type="scientific">Lichenibacterium minor</name>
    <dbReference type="NCBI Taxonomy" id="2316528"/>
    <lineage>
        <taxon>Bacteria</taxon>
        <taxon>Pseudomonadati</taxon>
        <taxon>Pseudomonadota</taxon>
        <taxon>Alphaproteobacteria</taxon>
        <taxon>Hyphomicrobiales</taxon>
        <taxon>Lichenihabitantaceae</taxon>
        <taxon>Lichenibacterium</taxon>
    </lineage>
</organism>
<comment type="similarity">
    <text evidence="2">Belongs to the acyl-CoA dehydrogenase family.</text>
</comment>
<dbReference type="InterPro" id="IPR036250">
    <property type="entry name" value="AcylCo_DH-like_C"/>
</dbReference>
<dbReference type="InterPro" id="IPR046373">
    <property type="entry name" value="Acyl-CoA_Oxase/DH_mid-dom_sf"/>
</dbReference>
<dbReference type="Gene3D" id="1.10.540.10">
    <property type="entry name" value="Acyl-CoA dehydrogenase/oxidase, N-terminal domain"/>
    <property type="match status" value="1"/>
</dbReference>
<evidence type="ECO:0000256" key="4">
    <source>
        <dbReference type="ARBA" id="ARBA00022827"/>
    </source>
</evidence>
<protein>
    <submittedName>
        <fullName evidence="7">Acyl-CoA dehydrogenase</fullName>
    </submittedName>
</protein>
<dbReference type="Pfam" id="PF00441">
    <property type="entry name" value="Acyl-CoA_dh_1"/>
    <property type="match status" value="1"/>
</dbReference>
<dbReference type="SUPFAM" id="SSF56645">
    <property type="entry name" value="Acyl-CoA dehydrogenase NM domain-like"/>
    <property type="match status" value="1"/>
</dbReference>
<proteinExistence type="inferred from homology"/>
<dbReference type="InterPro" id="IPR009100">
    <property type="entry name" value="AcylCoA_DH/oxidase_NM_dom_sf"/>
</dbReference>
<reference evidence="7 8" key="1">
    <citation type="submission" date="2018-12" db="EMBL/GenBank/DDBJ databases">
        <authorList>
            <person name="Grouzdev D.S."/>
            <person name="Krutkina M.S."/>
        </authorList>
    </citation>
    <scope>NUCLEOTIDE SEQUENCE [LARGE SCALE GENOMIC DNA]</scope>
    <source>
        <strain evidence="7 8">RmlP026</strain>
    </source>
</reference>
<evidence type="ECO:0000256" key="3">
    <source>
        <dbReference type="ARBA" id="ARBA00022630"/>
    </source>
</evidence>
<dbReference type="SUPFAM" id="SSF47203">
    <property type="entry name" value="Acyl-CoA dehydrogenase C-terminal domain-like"/>
    <property type="match status" value="1"/>
</dbReference>
<keyword evidence="4" id="KW-0274">FAD</keyword>
<dbReference type="Gene3D" id="2.40.110.10">
    <property type="entry name" value="Butyryl-CoA Dehydrogenase, subunit A, domain 2"/>
    <property type="match status" value="1"/>
</dbReference>
<dbReference type="RefSeq" id="WP_129226893.1">
    <property type="nucleotide sequence ID" value="NZ_QYBB01000012.1"/>
</dbReference>
<name>A0A4Q2U961_9HYPH</name>
<dbReference type="PIRSF" id="PIRSF016578">
    <property type="entry name" value="HsaA"/>
    <property type="match status" value="1"/>
</dbReference>
<dbReference type="Proteomes" id="UP000290759">
    <property type="component" value="Unassembled WGS sequence"/>
</dbReference>
<reference evidence="7 8" key="2">
    <citation type="submission" date="2019-02" db="EMBL/GenBank/DDBJ databases">
        <title>'Lichenibacterium ramalinii' gen. nov. sp. nov., 'Lichenibacterium minor' gen. nov. sp. nov.</title>
        <authorList>
            <person name="Pankratov T."/>
        </authorList>
    </citation>
    <scope>NUCLEOTIDE SEQUENCE [LARGE SCALE GENOMIC DNA]</scope>
    <source>
        <strain evidence="7 8">RmlP026</strain>
    </source>
</reference>
<evidence type="ECO:0000256" key="1">
    <source>
        <dbReference type="ARBA" id="ARBA00001974"/>
    </source>
</evidence>
<dbReference type="InterPro" id="IPR037069">
    <property type="entry name" value="AcylCoA_DH/ox_N_sf"/>
</dbReference>
<accession>A0A4Q2U961</accession>
<keyword evidence="3" id="KW-0285">Flavoprotein</keyword>